<dbReference type="RefSeq" id="XP_065657079.1">
    <property type="nucleotide sequence ID" value="XM_065801007.1"/>
</dbReference>
<keyword evidence="4 11" id="KW-1133">Transmembrane helix</keyword>
<evidence type="ECO:0000256" key="8">
    <source>
        <dbReference type="ARBA" id="ARBA00023180"/>
    </source>
</evidence>
<feature type="transmembrane region" description="Helical" evidence="11">
    <location>
        <begin position="650"/>
        <end position="672"/>
    </location>
</feature>
<accession>A0ABM4C657</accession>
<evidence type="ECO:0000256" key="9">
    <source>
        <dbReference type="ARBA" id="ARBA00023224"/>
    </source>
</evidence>
<dbReference type="CDD" id="cd06350">
    <property type="entry name" value="PBP1_GPCR_family_C-like"/>
    <property type="match status" value="1"/>
</dbReference>
<keyword evidence="8" id="KW-0325">Glycoprotein</keyword>
<dbReference type="GeneID" id="100211274"/>
<evidence type="ECO:0000256" key="6">
    <source>
        <dbReference type="ARBA" id="ARBA00023136"/>
    </source>
</evidence>
<feature type="transmembrane region" description="Helical" evidence="11">
    <location>
        <begin position="611"/>
        <end position="629"/>
    </location>
</feature>
<feature type="transmembrane region" description="Helical" evidence="11">
    <location>
        <begin position="758"/>
        <end position="786"/>
    </location>
</feature>
<feature type="compositionally biased region" description="Basic and acidic residues" evidence="10">
    <location>
        <begin position="901"/>
        <end position="910"/>
    </location>
</feature>
<feature type="region of interest" description="Disordered" evidence="10">
    <location>
        <begin position="883"/>
        <end position="913"/>
    </location>
</feature>
<evidence type="ECO:0000256" key="1">
    <source>
        <dbReference type="ARBA" id="ARBA00004651"/>
    </source>
</evidence>
<evidence type="ECO:0000256" key="5">
    <source>
        <dbReference type="ARBA" id="ARBA00023040"/>
    </source>
</evidence>
<keyword evidence="6 11" id="KW-0472">Membrane</keyword>
<evidence type="ECO:0000256" key="2">
    <source>
        <dbReference type="ARBA" id="ARBA00022475"/>
    </source>
</evidence>
<dbReference type="InterPro" id="IPR017978">
    <property type="entry name" value="GPCR_3_C"/>
</dbReference>
<dbReference type="PROSITE" id="PS50259">
    <property type="entry name" value="G_PROTEIN_RECEP_F3_4"/>
    <property type="match status" value="1"/>
</dbReference>
<evidence type="ECO:0000256" key="3">
    <source>
        <dbReference type="ARBA" id="ARBA00022692"/>
    </source>
</evidence>
<feature type="transmembrane region" description="Helical" evidence="11">
    <location>
        <begin position="696"/>
        <end position="716"/>
    </location>
</feature>
<evidence type="ECO:0000256" key="11">
    <source>
        <dbReference type="SAM" id="Phobius"/>
    </source>
</evidence>
<keyword evidence="3 11" id="KW-0812">Transmembrane</keyword>
<gene>
    <name evidence="14" type="primary">LOC100211274</name>
</gene>
<evidence type="ECO:0000256" key="4">
    <source>
        <dbReference type="ARBA" id="ARBA00022989"/>
    </source>
</evidence>
<dbReference type="Proteomes" id="UP001652625">
    <property type="component" value="Chromosome 07"/>
</dbReference>
<keyword evidence="9" id="KW-0807">Transducer</keyword>
<dbReference type="InterPro" id="IPR050726">
    <property type="entry name" value="mGluR"/>
</dbReference>
<feature type="domain" description="G-protein coupled receptors family 3 profile" evidence="12">
    <location>
        <begin position="541"/>
        <end position="800"/>
    </location>
</feature>
<protein>
    <submittedName>
        <fullName evidence="14">Extracellular calcium-sensing receptor</fullName>
    </submittedName>
</protein>
<keyword evidence="13" id="KW-1185">Reference proteome</keyword>
<reference evidence="14" key="1">
    <citation type="submission" date="2025-08" db="UniProtKB">
        <authorList>
            <consortium name="RefSeq"/>
        </authorList>
    </citation>
    <scope>IDENTIFICATION</scope>
</reference>
<dbReference type="PANTHER" id="PTHR24060">
    <property type="entry name" value="METABOTROPIC GLUTAMATE RECEPTOR"/>
    <property type="match status" value="1"/>
</dbReference>
<feature type="region of interest" description="Disordered" evidence="10">
    <location>
        <begin position="937"/>
        <end position="956"/>
    </location>
</feature>
<evidence type="ECO:0000313" key="13">
    <source>
        <dbReference type="Proteomes" id="UP001652625"/>
    </source>
</evidence>
<dbReference type="InterPro" id="IPR001828">
    <property type="entry name" value="ANF_lig-bd_rcpt"/>
</dbReference>
<dbReference type="InterPro" id="IPR028082">
    <property type="entry name" value="Peripla_BP_I"/>
</dbReference>
<feature type="transmembrane region" description="Helical" evidence="11">
    <location>
        <begin position="731"/>
        <end position="752"/>
    </location>
</feature>
<evidence type="ECO:0000259" key="12">
    <source>
        <dbReference type="PROSITE" id="PS50259"/>
    </source>
</evidence>
<dbReference type="Pfam" id="PF00003">
    <property type="entry name" value="7tm_3"/>
    <property type="match status" value="1"/>
</dbReference>
<dbReference type="SUPFAM" id="SSF53822">
    <property type="entry name" value="Periplasmic binding protein-like I"/>
    <property type="match status" value="1"/>
</dbReference>
<dbReference type="CDD" id="cd13953">
    <property type="entry name" value="7tm_classC_mGluR-like"/>
    <property type="match status" value="1"/>
</dbReference>
<proteinExistence type="predicted"/>
<dbReference type="PRINTS" id="PR00248">
    <property type="entry name" value="GPCRMGR"/>
</dbReference>
<sequence length="956" mass="109821">MLPFWNIFISALYFLTNTRYICCKYVMDYAGCIHKQEFYNLNNSTYFIGGIVPAHRTKDRQTILNYPGIYWASAIAHTIKEINMNKELLPNIQLGYDIRDSNNIVHCSEAHSLDFLLDKSWNSTLLGVVGPASSSLSAAVSAIFLPDFIPVVSYSSTSTDLSVRFKYRNFLRTAPTDAFQALAIVDLLKHFGWTYVSLLASSDGYGYFGKQEIKKIAKEKNICFSVDEIFEEDIGKIELKRVVELLKQLNEVDKVVILWCSVDDAIKIINKTMKHGLENITWIGTEQWASSSEIIQLSNNKLSHSIFLLRLQHETIYNLEEDIWNEKKSSDINCQNPWYHEFLSSNSIIDCQYSGSVVKKLPNKKQAQVVAAVYAVAHGLHFYLNCTNTECLEKPAKLDYEALYNQVLKTKFNVPKSNFSIEFNEFGEIVSPVYEFAKVVNNSFKKFGSWNVNLTSIDNHLIDWSYNRIPQAVCGIDCQPGKYRINSSRCCWICEICPINTVSSGVNQYSCVQCSATSIMNKNRTRCIDLLEIRLHIKNSLGLLISIGSAFGVICSIFVLILFIVYWDTPLVKSSNREMSAIQLMSIIALFCLSFFFYFELTPRLCMIRTMYFGFFFTTVVALVCLKTYRLLRVFNGRFTKVSRFLENKYQIIFSFLIVLLQSLASFLWYIYFPEKIIITTYPKELKFCRACGHEAFWGIFMYIFIFVIVNGYMAFQARKLPENFNEAQRIAYAMFTVFILWLTYIPLYVSLGPNERHIAFVCINLAVSFNSLLILYWTKVIIILFHPNLNSRQSFRNAAEKSVIRNFLKDVKPLEGSPGNSTVTFSDQLFQPRKFSLPCFDATDYNNLKEGFPLRRSFSQTSTNHLDYDTFPVTIVSNSSKEMNSYKDERIKKSPSQPLLREDSREQLSRPKSQLFFNKGMMSAAASLHSLSSFLTAQNPDDKEESKGLLNESQM</sequence>
<feature type="transmembrane region" description="Helical" evidence="11">
    <location>
        <begin position="541"/>
        <end position="567"/>
    </location>
</feature>
<organism evidence="13 14">
    <name type="scientific">Hydra vulgaris</name>
    <name type="common">Hydra</name>
    <name type="synonym">Hydra attenuata</name>
    <dbReference type="NCBI Taxonomy" id="6087"/>
    <lineage>
        <taxon>Eukaryota</taxon>
        <taxon>Metazoa</taxon>
        <taxon>Cnidaria</taxon>
        <taxon>Hydrozoa</taxon>
        <taxon>Hydroidolina</taxon>
        <taxon>Anthoathecata</taxon>
        <taxon>Aplanulata</taxon>
        <taxon>Hydridae</taxon>
        <taxon>Hydra</taxon>
    </lineage>
</organism>
<keyword evidence="5" id="KW-0297">G-protein coupled receptor</keyword>
<comment type="subcellular location">
    <subcellularLocation>
        <location evidence="1">Cell membrane</location>
        <topology evidence="1">Multi-pass membrane protein</topology>
    </subcellularLocation>
</comment>
<dbReference type="Pfam" id="PF01094">
    <property type="entry name" value="ANF_receptor"/>
    <property type="match status" value="1"/>
</dbReference>
<name>A0ABM4C657_HYDVU</name>
<dbReference type="Gene3D" id="2.10.50.30">
    <property type="entry name" value="GPCR, family 3, nine cysteines domain"/>
    <property type="match status" value="1"/>
</dbReference>
<evidence type="ECO:0000313" key="14">
    <source>
        <dbReference type="RefSeq" id="XP_065657079.1"/>
    </source>
</evidence>
<evidence type="ECO:0000256" key="7">
    <source>
        <dbReference type="ARBA" id="ARBA00023170"/>
    </source>
</evidence>
<evidence type="ECO:0000256" key="10">
    <source>
        <dbReference type="SAM" id="MobiDB-lite"/>
    </source>
</evidence>
<dbReference type="InterPro" id="IPR000337">
    <property type="entry name" value="GPCR_3"/>
</dbReference>
<keyword evidence="7 14" id="KW-0675">Receptor</keyword>
<feature type="transmembrane region" description="Helical" evidence="11">
    <location>
        <begin position="579"/>
        <end position="599"/>
    </location>
</feature>
<keyword evidence="2" id="KW-1003">Cell membrane</keyword>
<dbReference type="InterPro" id="IPR038550">
    <property type="entry name" value="GPCR_3_9-Cys_sf"/>
</dbReference>
<dbReference type="Gene3D" id="3.40.50.2300">
    <property type="match status" value="2"/>
</dbReference>